<evidence type="ECO:0000256" key="3">
    <source>
        <dbReference type="ARBA" id="ARBA00022679"/>
    </source>
</evidence>
<keyword evidence="8" id="KW-0732">Signal</keyword>
<name>A0AAD4GNU7_ASPNN</name>
<evidence type="ECO:0000256" key="2">
    <source>
        <dbReference type="ARBA" id="ARBA00007282"/>
    </source>
</evidence>
<comment type="similarity">
    <text evidence="2">Belongs to the wax synthase family.</text>
</comment>
<dbReference type="PANTHER" id="PTHR31595">
    <property type="entry name" value="LONG-CHAIN-ALCOHOL O-FATTY-ACYLTRANSFERASE 3-RELATED"/>
    <property type="match status" value="1"/>
</dbReference>
<accession>A0AAD4GNU7</accession>
<gene>
    <name evidence="10" type="ORF">FE257_001449</name>
</gene>
<evidence type="ECO:0000256" key="6">
    <source>
        <dbReference type="ARBA" id="ARBA00023136"/>
    </source>
</evidence>
<dbReference type="GO" id="GO:0016020">
    <property type="term" value="C:membrane"/>
    <property type="evidence" value="ECO:0007669"/>
    <property type="project" value="UniProtKB-SubCell"/>
</dbReference>
<evidence type="ECO:0000259" key="9">
    <source>
        <dbReference type="Pfam" id="PF13813"/>
    </source>
</evidence>
<evidence type="ECO:0000313" key="11">
    <source>
        <dbReference type="Proteomes" id="UP001194746"/>
    </source>
</evidence>
<reference evidence="10" key="1">
    <citation type="journal article" date="2019" name="Beilstein J. Org. Chem.">
        <title>Nanangenines: drimane sesquiterpenoids as the dominant metabolite cohort of a novel Australian fungus, Aspergillus nanangensis.</title>
        <authorList>
            <person name="Lacey H.J."/>
            <person name="Gilchrist C.L.M."/>
            <person name="Crombie A."/>
            <person name="Kalaitzis J.A."/>
            <person name="Vuong D."/>
            <person name="Rutledge P.J."/>
            <person name="Turner P."/>
            <person name="Pitt J.I."/>
            <person name="Lacey E."/>
            <person name="Chooi Y.H."/>
            <person name="Piggott A.M."/>
        </authorList>
    </citation>
    <scope>NUCLEOTIDE SEQUENCE</scope>
    <source>
        <strain evidence="10">MST-FP2251</strain>
    </source>
</reference>
<dbReference type="PANTHER" id="PTHR31595:SF27">
    <property type="entry name" value="WAX SYNTHASE DOMAIN-CONTAINING PROTEIN-RELATED"/>
    <property type="match status" value="1"/>
</dbReference>
<comment type="subcellular location">
    <subcellularLocation>
        <location evidence="1">Membrane</location>
        <topology evidence="1">Multi-pass membrane protein</topology>
    </subcellularLocation>
</comment>
<keyword evidence="6 7" id="KW-0472">Membrane</keyword>
<dbReference type="Pfam" id="PF13813">
    <property type="entry name" value="MBOAT_2"/>
    <property type="match status" value="1"/>
</dbReference>
<feature type="transmembrane region" description="Helical" evidence="7">
    <location>
        <begin position="393"/>
        <end position="413"/>
    </location>
</feature>
<evidence type="ECO:0000256" key="4">
    <source>
        <dbReference type="ARBA" id="ARBA00022692"/>
    </source>
</evidence>
<organism evidence="10 11">
    <name type="scientific">Aspergillus nanangensis</name>
    <dbReference type="NCBI Taxonomy" id="2582783"/>
    <lineage>
        <taxon>Eukaryota</taxon>
        <taxon>Fungi</taxon>
        <taxon>Dikarya</taxon>
        <taxon>Ascomycota</taxon>
        <taxon>Pezizomycotina</taxon>
        <taxon>Eurotiomycetes</taxon>
        <taxon>Eurotiomycetidae</taxon>
        <taxon>Eurotiales</taxon>
        <taxon>Aspergillaceae</taxon>
        <taxon>Aspergillus</taxon>
        <taxon>Aspergillus subgen. Circumdati</taxon>
    </lineage>
</organism>
<dbReference type="Proteomes" id="UP001194746">
    <property type="component" value="Unassembled WGS sequence"/>
</dbReference>
<keyword evidence="3" id="KW-0808">Transferase</keyword>
<feature type="domain" description="Wax synthase" evidence="9">
    <location>
        <begin position="233"/>
        <end position="317"/>
    </location>
</feature>
<evidence type="ECO:0000256" key="8">
    <source>
        <dbReference type="SAM" id="SignalP"/>
    </source>
</evidence>
<dbReference type="InterPro" id="IPR044851">
    <property type="entry name" value="Wax_synthase"/>
</dbReference>
<proteinExistence type="inferred from homology"/>
<keyword evidence="11" id="KW-1185">Reference proteome</keyword>
<evidence type="ECO:0000256" key="7">
    <source>
        <dbReference type="SAM" id="Phobius"/>
    </source>
</evidence>
<dbReference type="GO" id="GO:0008374">
    <property type="term" value="F:O-acyltransferase activity"/>
    <property type="evidence" value="ECO:0007669"/>
    <property type="project" value="InterPro"/>
</dbReference>
<evidence type="ECO:0000256" key="5">
    <source>
        <dbReference type="ARBA" id="ARBA00022989"/>
    </source>
</evidence>
<reference evidence="10" key="2">
    <citation type="submission" date="2020-02" db="EMBL/GenBank/DDBJ databases">
        <authorList>
            <person name="Gilchrist C.L.M."/>
            <person name="Chooi Y.-H."/>
        </authorList>
    </citation>
    <scope>NUCLEOTIDE SEQUENCE</scope>
    <source>
        <strain evidence="10">MST-FP2251</strain>
    </source>
</reference>
<dbReference type="GO" id="GO:0006629">
    <property type="term" value="P:lipid metabolic process"/>
    <property type="evidence" value="ECO:0007669"/>
    <property type="project" value="InterPro"/>
</dbReference>
<evidence type="ECO:0000313" key="10">
    <source>
        <dbReference type="EMBL" id="KAF9884564.1"/>
    </source>
</evidence>
<feature type="transmembrane region" description="Helical" evidence="7">
    <location>
        <begin position="349"/>
        <end position="373"/>
    </location>
</feature>
<feature type="chain" id="PRO_5042191057" description="Wax synthase domain-containing protein" evidence="8">
    <location>
        <begin position="25"/>
        <end position="417"/>
    </location>
</feature>
<sequence length="417" mass="47228">MRPSTTTLSLLVFLISSILLATTGKNSIIRYTYFPILLIICHLQLTNPPVNTASNIFDGSFEGTTLLNGLQQLNILVLTGVDVNDESGSSVFRRLKSALIYPFNARGVGTKYQIKNLPVLSSFICKEKQGESGLSSFLSSARYRFAIRQLAVSAWQYLLADIGFSLLKNIPTEKRLEYYGPEEEWMPQSLDQLRVRIEATLVFWVTLKAFAEIQSKIATALLTAVGVTSPHDWPPFFGSLREAYTLRGFWGKWWHQQLRWPLTSYSNFITRRVLKLTRSPLERYLNNALVFAQSGIVHVYFNWIKGVQDGDVGCMAFYISFVAGYFLEDHVQGLWRKAFDRTSAQESSLWLLERLVGALWVATFLTIVTPWWVYPFLRLSSSLKMPYSFVDVFGFQGALTVVFMGAAALRIGLNAEP</sequence>
<keyword evidence="4 7" id="KW-0812">Transmembrane</keyword>
<dbReference type="InterPro" id="IPR032805">
    <property type="entry name" value="Wax_synthase_dom"/>
</dbReference>
<feature type="signal peptide" evidence="8">
    <location>
        <begin position="1"/>
        <end position="24"/>
    </location>
</feature>
<protein>
    <recommendedName>
        <fullName evidence="9">Wax synthase domain-containing protein</fullName>
    </recommendedName>
</protein>
<keyword evidence="5 7" id="KW-1133">Transmembrane helix</keyword>
<evidence type="ECO:0000256" key="1">
    <source>
        <dbReference type="ARBA" id="ARBA00004141"/>
    </source>
</evidence>
<dbReference type="AlphaFoldDB" id="A0AAD4GNU7"/>
<comment type="caution">
    <text evidence="10">The sequence shown here is derived from an EMBL/GenBank/DDBJ whole genome shotgun (WGS) entry which is preliminary data.</text>
</comment>
<dbReference type="EMBL" id="VCAU01000118">
    <property type="protein sequence ID" value="KAF9884564.1"/>
    <property type="molecule type" value="Genomic_DNA"/>
</dbReference>